<proteinExistence type="predicted"/>
<accession>A0A0D2JHE5</accession>
<name>A0A0D2JHE5_9EURO</name>
<feature type="compositionally biased region" description="Basic and acidic residues" evidence="1">
    <location>
        <begin position="102"/>
        <end position="116"/>
    </location>
</feature>
<dbReference type="EMBL" id="KN848102">
    <property type="protein sequence ID" value="KIX92612.1"/>
    <property type="molecule type" value="Genomic_DNA"/>
</dbReference>
<reference evidence="2 3" key="1">
    <citation type="submission" date="2015-01" db="EMBL/GenBank/DDBJ databases">
        <title>The Genome Sequence of Fonsecaea multimorphosa CBS 102226.</title>
        <authorList>
            <consortium name="The Broad Institute Genomics Platform"/>
            <person name="Cuomo C."/>
            <person name="de Hoog S."/>
            <person name="Gorbushina A."/>
            <person name="Stielow B."/>
            <person name="Teixiera M."/>
            <person name="Abouelleil A."/>
            <person name="Chapman S.B."/>
            <person name="Priest M."/>
            <person name="Young S.K."/>
            <person name="Wortman J."/>
            <person name="Nusbaum C."/>
            <person name="Birren B."/>
        </authorList>
    </citation>
    <scope>NUCLEOTIDE SEQUENCE [LARGE SCALE GENOMIC DNA]</scope>
    <source>
        <strain evidence="2 3">CBS 102226</strain>
    </source>
</reference>
<dbReference type="AlphaFoldDB" id="A0A0D2JHE5"/>
<dbReference type="VEuPathDB" id="FungiDB:Z520_11641"/>
<gene>
    <name evidence="2" type="ORF">Z520_11641</name>
</gene>
<dbReference type="GeneID" id="27717387"/>
<dbReference type="Proteomes" id="UP000053411">
    <property type="component" value="Unassembled WGS sequence"/>
</dbReference>
<feature type="region of interest" description="Disordered" evidence="1">
    <location>
        <begin position="98"/>
        <end position="156"/>
    </location>
</feature>
<protein>
    <submittedName>
        <fullName evidence="2">Uncharacterized protein</fullName>
    </submittedName>
</protein>
<evidence type="ECO:0000256" key="1">
    <source>
        <dbReference type="SAM" id="MobiDB-lite"/>
    </source>
</evidence>
<sequence>MDPRISSTRTNPLLGLAAQHLGNRPLTAFEDLHMRRNIRPELAHLQSPLQNLQPELSRLGSPAQRLEALDPRVSRSVVQPLVDTSSLPHNLLQVSQAEEDDAHFPENQRSDIRDWQWDDSSSDDYNGKKESVRTVRVRSSGKSRPAAMNCPQVPSHRPHSDYIMHHDQSPLYDYTLSMRTEIWDDPNDSNSVLIRRNPFYHEKKSQDELFFVTENFDIRGAMLKPFPSSPTKFGHLTYTISEDRSGDSGSVMRQLLSALQSQRGARLVQIVGVGHDVARAMRGMLRTTNFNYFDCEYEENFYFEGRFARVVYTKPITEGWTSFPESLVCEKALEQLGYPHRKLRDVRPSTNSLRMLTNQEVYREEWRCHDASHYAILKK</sequence>
<evidence type="ECO:0000313" key="2">
    <source>
        <dbReference type="EMBL" id="KIX92612.1"/>
    </source>
</evidence>
<evidence type="ECO:0000313" key="3">
    <source>
        <dbReference type="Proteomes" id="UP000053411"/>
    </source>
</evidence>
<dbReference type="RefSeq" id="XP_016626735.1">
    <property type="nucleotide sequence ID" value="XM_016782129.1"/>
</dbReference>
<organism evidence="2 3">
    <name type="scientific">Fonsecaea multimorphosa CBS 102226</name>
    <dbReference type="NCBI Taxonomy" id="1442371"/>
    <lineage>
        <taxon>Eukaryota</taxon>
        <taxon>Fungi</taxon>
        <taxon>Dikarya</taxon>
        <taxon>Ascomycota</taxon>
        <taxon>Pezizomycotina</taxon>
        <taxon>Eurotiomycetes</taxon>
        <taxon>Chaetothyriomycetidae</taxon>
        <taxon>Chaetothyriales</taxon>
        <taxon>Herpotrichiellaceae</taxon>
        <taxon>Fonsecaea</taxon>
    </lineage>
</organism>
<keyword evidence="3" id="KW-1185">Reference proteome</keyword>
<dbReference type="OrthoDB" id="4155503at2759"/>